<gene>
    <name evidence="1" type="ORF">OXX778_LOCUS16062</name>
</gene>
<dbReference type="EMBL" id="CAJNOC010003697">
    <property type="protein sequence ID" value="CAF0994024.1"/>
    <property type="molecule type" value="Genomic_DNA"/>
</dbReference>
<evidence type="ECO:0000313" key="2">
    <source>
        <dbReference type="Proteomes" id="UP000663879"/>
    </source>
</evidence>
<organism evidence="1 2">
    <name type="scientific">Brachionus calyciflorus</name>
    <dbReference type="NCBI Taxonomy" id="104777"/>
    <lineage>
        <taxon>Eukaryota</taxon>
        <taxon>Metazoa</taxon>
        <taxon>Spiralia</taxon>
        <taxon>Gnathifera</taxon>
        <taxon>Rotifera</taxon>
        <taxon>Eurotatoria</taxon>
        <taxon>Monogononta</taxon>
        <taxon>Pseudotrocha</taxon>
        <taxon>Ploima</taxon>
        <taxon>Brachionidae</taxon>
        <taxon>Brachionus</taxon>
    </lineage>
</organism>
<protein>
    <submittedName>
        <fullName evidence="1">Uncharacterized protein</fullName>
    </submittedName>
</protein>
<comment type="caution">
    <text evidence="1">The sequence shown here is derived from an EMBL/GenBank/DDBJ whole genome shotgun (WGS) entry which is preliminary data.</text>
</comment>
<name>A0A814GAX3_9BILA</name>
<dbReference type="Proteomes" id="UP000663879">
    <property type="component" value="Unassembled WGS sequence"/>
</dbReference>
<accession>A0A814GAX3</accession>
<proteinExistence type="predicted"/>
<sequence length="76" mass="8901">MEHEDKLTDIVQVKKTAQNRLRNLSNMNQQANKSSNTKRSFLNFMVGNTDHNGNKNTRNLKLQSRRMSDFCYLPTK</sequence>
<evidence type="ECO:0000313" key="1">
    <source>
        <dbReference type="EMBL" id="CAF0994024.1"/>
    </source>
</evidence>
<feature type="non-terminal residue" evidence="1">
    <location>
        <position position="76"/>
    </location>
</feature>
<dbReference type="AlphaFoldDB" id="A0A814GAX3"/>
<reference evidence="1" key="1">
    <citation type="submission" date="2021-02" db="EMBL/GenBank/DDBJ databases">
        <authorList>
            <person name="Nowell W R."/>
        </authorList>
    </citation>
    <scope>NUCLEOTIDE SEQUENCE</scope>
    <source>
        <strain evidence="1">Ploen Becks lab</strain>
    </source>
</reference>
<keyword evidence="2" id="KW-1185">Reference proteome</keyword>